<reference evidence="2" key="1">
    <citation type="submission" date="2024-01" db="EMBL/GenBank/DDBJ databases">
        <title>Sequencing the genomes of a sandfly, Sergentomyia squamirostris, and its two endosymbionts.</title>
        <authorList>
            <person name="Itokawa K."/>
            <person name="Sanjoba C."/>
        </authorList>
    </citation>
    <scope>NUCLEOTIDE SEQUENCE</scope>
    <source>
        <strain evidence="2">RiSSQ</strain>
    </source>
</reference>
<feature type="region of interest" description="Disordered" evidence="1">
    <location>
        <begin position="381"/>
        <end position="410"/>
    </location>
</feature>
<dbReference type="AlphaFoldDB" id="A0AAT9G788"/>
<accession>A0AAT9G788</accession>
<dbReference type="InterPro" id="IPR011990">
    <property type="entry name" value="TPR-like_helical_dom_sf"/>
</dbReference>
<sequence>MSKIAQIFKRSSPNKTSPSKSASLSRNASLNSTSNDMAQVLAAHKFKCFQDVLKTFQDMLEALNQQYGGIQKIRKPLESSYTEAQSKYKSLCNEIEDFTFSLEKEQKDSLLFGIYHGLAISAFRASEFQEHNTHLLHAYKNYAPSREESIIGLERWVEIYKTLGAKRKDVPSISSQCNKLLKKVKKEVKSLIKAEKYEQAYTKMEYLNKNSHNFKIFDIYFNTIKDPKKDPEKDTKEATKEAWEYFEGKAKEYNPIQRQDIYNILKKWQNHLIKQVNDKDVAVKAAAYVLEYNPNSTVATAAVTSVVSPEAKKARKDVEKRQEQLNKAHLNFKKVVIIDEQKKQEKELGAKHAAEAEQLKTKQEAENKQLKVEYKDELEALKSQASPTKDTKVDKVGDSSTTSSLLPPPPYSSVDIANHKYLKVAKKTPTAPIVEVVTPLAEEVLKELTKLANLIPSLNHYEEQYKIDKDKAKNLLSEAVKENPDVYKTIDDPKILVLLADVLLYLNKMDVARIVCEKALKIDPNIWEATVEEIVLLNLAGVLLPSDQPKAEQIYSKVMNFCFICKNEQNTNIVDTKVDTNRKMKISKIVAQDGYKEEERDCLAEFCLSSKKIHQQAQALDCYPHTDVAKREAIAGQLKQLGKQAPNPGIGEYKAYALYTKAFSVLKDDQILRQDMEEAHNSSYLYTDPTHFPDLPTDESIAYILGECAYNDY</sequence>
<dbReference type="Gene3D" id="1.25.40.10">
    <property type="entry name" value="Tetratricopeptide repeat domain"/>
    <property type="match status" value="1"/>
</dbReference>
<dbReference type="SUPFAM" id="SSF48452">
    <property type="entry name" value="TPR-like"/>
    <property type="match status" value="1"/>
</dbReference>
<name>A0AAT9G788_9RICK</name>
<evidence type="ECO:0000313" key="2">
    <source>
        <dbReference type="EMBL" id="BFD45645.1"/>
    </source>
</evidence>
<gene>
    <name evidence="2" type="ORF">DMENIID0002_02910</name>
</gene>
<organism evidence="2">
    <name type="scientific">Candidatus Tisiphia endosymbiont of Sergentomyia squamirostris</name>
    <dbReference type="NCBI Taxonomy" id="3113639"/>
    <lineage>
        <taxon>Bacteria</taxon>
        <taxon>Pseudomonadati</taxon>
        <taxon>Pseudomonadota</taxon>
        <taxon>Alphaproteobacteria</taxon>
        <taxon>Rickettsiales</taxon>
        <taxon>Rickettsiaceae</taxon>
        <taxon>Rickettsieae</taxon>
        <taxon>Candidatus Tisiphia</taxon>
    </lineage>
</organism>
<evidence type="ECO:0000256" key="1">
    <source>
        <dbReference type="SAM" id="MobiDB-lite"/>
    </source>
</evidence>
<proteinExistence type="predicted"/>
<feature type="compositionally biased region" description="Low complexity" evidence="1">
    <location>
        <begin position="17"/>
        <end position="28"/>
    </location>
</feature>
<protein>
    <submittedName>
        <fullName evidence="2">Uncharacterized protein</fullName>
    </submittedName>
</protein>
<dbReference type="EMBL" id="AP029170">
    <property type="protein sequence ID" value="BFD45645.1"/>
    <property type="molecule type" value="Genomic_DNA"/>
</dbReference>
<feature type="region of interest" description="Disordered" evidence="1">
    <location>
        <begin position="1"/>
        <end position="28"/>
    </location>
</feature>